<evidence type="ECO:0000313" key="1">
    <source>
        <dbReference type="EMBL" id="KAH3866447.1"/>
    </source>
</evidence>
<dbReference type="Proteomes" id="UP000828390">
    <property type="component" value="Unassembled WGS sequence"/>
</dbReference>
<dbReference type="AlphaFoldDB" id="A0A9D4RH76"/>
<dbReference type="EMBL" id="JAIWYP010000002">
    <property type="protein sequence ID" value="KAH3866447.1"/>
    <property type="molecule type" value="Genomic_DNA"/>
</dbReference>
<accession>A0A9D4RH76</accession>
<keyword evidence="2" id="KW-1185">Reference proteome</keyword>
<reference evidence="1" key="2">
    <citation type="submission" date="2020-11" db="EMBL/GenBank/DDBJ databases">
        <authorList>
            <person name="McCartney M.A."/>
            <person name="Auch B."/>
            <person name="Kono T."/>
            <person name="Mallez S."/>
            <person name="Becker A."/>
            <person name="Gohl D.M."/>
            <person name="Silverstein K.A.T."/>
            <person name="Koren S."/>
            <person name="Bechman K.B."/>
            <person name="Herman A."/>
            <person name="Abrahante J.E."/>
            <person name="Garbe J."/>
        </authorList>
    </citation>
    <scope>NUCLEOTIDE SEQUENCE</scope>
    <source>
        <strain evidence="1">Duluth1</strain>
        <tissue evidence="1">Whole animal</tissue>
    </source>
</reference>
<sequence>MARDIGSVVCTQCCNGTLCNSGGCGFNAYPPIGPDVRGPVCFSCYQQATIDDCNTIRVCGRDEFCEVEAMLSPVNAHQVLWRTRCVHELAIHVRGLVAKKTFATNRAPDHLKRR</sequence>
<proteinExistence type="predicted"/>
<organism evidence="1 2">
    <name type="scientific">Dreissena polymorpha</name>
    <name type="common">Zebra mussel</name>
    <name type="synonym">Mytilus polymorpha</name>
    <dbReference type="NCBI Taxonomy" id="45954"/>
    <lineage>
        <taxon>Eukaryota</taxon>
        <taxon>Metazoa</taxon>
        <taxon>Spiralia</taxon>
        <taxon>Lophotrochozoa</taxon>
        <taxon>Mollusca</taxon>
        <taxon>Bivalvia</taxon>
        <taxon>Autobranchia</taxon>
        <taxon>Heteroconchia</taxon>
        <taxon>Euheterodonta</taxon>
        <taxon>Imparidentia</taxon>
        <taxon>Neoheterodontei</taxon>
        <taxon>Myida</taxon>
        <taxon>Dreissenoidea</taxon>
        <taxon>Dreissenidae</taxon>
        <taxon>Dreissena</taxon>
    </lineage>
</organism>
<gene>
    <name evidence="1" type="ORF">DPMN_029511</name>
</gene>
<name>A0A9D4RH76_DREPO</name>
<evidence type="ECO:0000313" key="2">
    <source>
        <dbReference type="Proteomes" id="UP000828390"/>
    </source>
</evidence>
<comment type="caution">
    <text evidence="1">The sequence shown here is derived from an EMBL/GenBank/DDBJ whole genome shotgun (WGS) entry which is preliminary data.</text>
</comment>
<reference evidence="1" key="1">
    <citation type="journal article" date="2019" name="bioRxiv">
        <title>The Genome of the Zebra Mussel, Dreissena polymorpha: A Resource for Invasive Species Research.</title>
        <authorList>
            <person name="McCartney M.A."/>
            <person name="Auch B."/>
            <person name="Kono T."/>
            <person name="Mallez S."/>
            <person name="Zhang Y."/>
            <person name="Obille A."/>
            <person name="Becker A."/>
            <person name="Abrahante J.E."/>
            <person name="Garbe J."/>
            <person name="Badalamenti J.P."/>
            <person name="Herman A."/>
            <person name="Mangelson H."/>
            <person name="Liachko I."/>
            <person name="Sullivan S."/>
            <person name="Sone E.D."/>
            <person name="Koren S."/>
            <person name="Silverstein K.A.T."/>
            <person name="Beckman K.B."/>
            <person name="Gohl D.M."/>
        </authorList>
    </citation>
    <scope>NUCLEOTIDE SEQUENCE</scope>
    <source>
        <strain evidence="1">Duluth1</strain>
        <tissue evidence="1">Whole animal</tissue>
    </source>
</reference>
<protein>
    <submittedName>
        <fullName evidence="1">Uncharacterized protein</fullName>
    </submittedName>
</protein>